<dbReference type="GO" id="GO:0003993">
    <property type="term" value="F:acid phosphatase activity"/>
    <property type="evidence" value="ECO:0007669"/>
    <property type="project" value="TreeGrafter"/>
</dbReference>
<dbReference type="AlphaFoldDB" id="A0A7N0T6L1"/>
<dbReference type="PANTHER" id="PTHR17901:SF14">
    <property type="entry name" value="MAGNESIUM-DEPENDENT PHOSPHATASE 1"/>
    <property type="match status" value="1"/>
</dbReference>
<evidence type="ECO:0000313" key="2">
    <source>
        <dbReference type="Proteomes" id="UP000594263"/>
    </source>
</evidence>
<dbReference type="Pfam" id="PF12689">
    <property type="entry name" value="Acid_PPase"/>
    <property type="match status" value="2"/>
</dbReference>
<keyword evidence="2" id="KW-1185">Reference proteome</keyword>
<organism evidence="1 2">
    <name type="scientific">Kalanchoe fedtschenkoi</name>
    <name type="common">Lavender scallops</name>
    <name type="synonym">South American air plant</name>
    <dbReference type="NCBI Taxonomy" id="63787"/>
    <lineage>
        <taxon>Eukaryota</taxon>
        <taxon>Viridiplantae</taxon>
        <taxon>Streptophyta</taxon>
        <taxon>Embryophyta</taxon>
        <taxon>Tracheophyta</taxon>
        <taxon>Spermatophyta</taxon>
        <taxon>Magnoliopsida</taxon>
        <taxon>eudicotyledons</taxon>
        <taxon>Gunneridae</taxon>
        <taxon>Pentapetalae</taxon>
        <taxon>Saxifragales</taxon>
        <taxon>Crassulaceae</taxon>
        <taxon>Kalanchoe</taxon>
    </lineage>
</organism>
<dbReference type="InterPro" id="IPR036412">
    <property type="entry name" value="HAD-like_sf"/>
</dbReference>
<dbReference type="Gramene" id="Kaladp0024s0517.1.v1.1">
    <property type="protein sequence ID" value="Kaladp0024s0517.1.v1.1"/>
    <property type="gene ID" value="Kaladp0024s0517.v1.1"/>
</dbReference>
<dbReference type="InterPro" id="IPR010036">
    <property type="entry name" value="MDP_1_eu_arc"/>
</dbReference>
<accession>A0A7N0T6L1</accession>
<name>A0A7N0T6L1_KALFE</name>
<dbReference type="PANTHER" id="PTHR17901">
    <property type="entry name" value="MAGNESIUM-DEPENDENT PHOSPHATASE 1 MDP1"/>
    <property type="match status" value="1"/>
</dbReference>
<sequence>MTQPGGCGNGEERVRAEALKIIDLHRILPRLVVFDLDYTLWPFYCECCYEDEMPHLCPQIDMAISSRSPTSEIAKRFLNKFGIRSIFVAKTRKREHFDKIHWTTGVPYSRMLFFNDENRNIEVVSKMGVTSIYVNNGVNLRALREGLLSFSHKCGSSGAV</sequence>
<dbReference type="InterPro" id="IPR023214">
    <property type="entry name" value="HAD_sf"/>
</dbReference>
<proteinExistence type="predicted"/>
<dbReference type="Gene3D" id="3.40.50.1000">
    <property type="entry name" value="HAD superfamily/HAD-like"/>
    <property type="match status" value="2"/>
</dbReference>
<reference evidence="1" key="1">
    <citation type="submission" date="2021-01" db="UniProtKB">
        <authorList>
            <consortium name="EnsemblPlants"/>
        </authorList>
    </citation>
    <scope>IDENTIFICATION</scope>
</reference>
<protein>
    <recommendedName>
        <fullName evidence="3">Magnesium-dependent phosphatase 1</fullName>
    </recommendedName>
</protein>
<dbReference type="EnsemblPlants" id="Kaladp0024s0517.1.v1.1">
    <property type="protein sequence ID" value="Kaladp0024s0517.1.v1.1"/>
    <property type="gene ID" value="Kaladp0024s0517.v1.1"/>
</dbReference>
<dbReference type="SUPFAM" id="SSF56784">
    <property type="entry name" value="HAD-like"/>
    <property type="match status" value="1"/>
</dbReference>
<dbReference type="Proteomes" id="UP000594263">
    <property type="component" value="Unplaced"/>
</dbReference>
<dbReference type="OMA" id="CCYEDEM"/>
<evidence type="ECO:0008006" key="3">
    <source>
        <dbReference type="Google" id="ProtNLM"/>
    </source>
</evidence>
<evidence type="ECO:0000313" key="1">
    <source>
        <dbReference type="EnsemblPlants" id="Kaladp0024s0517.1.v1.1"/>
    </source>
</evidence>